<accession>A0A816LH51</accession>
<protein>
    <submittedName>
        <fullName evidence="2">(rape) hypothetical protein</fullName>
    </submittedName>
</protein>
<dbReference type="PANTHER" id="PTHR32212:SF234">
    <property type="entry name" value="F-BOX_LRR-REPEAT PROTEIN 13-LIKE"/>
    <property type="match status" value="1"/>
</dbReference>
<dbReference type="Gene3D" id="1.20.1280.50">
    <property type="match status" value="1"/>
</dbReference>
<evidence type="ECO:0000259" key="1">
    <source>
        <dbReference type="Pfam" id="PF00646"/>
    </source>
</evidence>
<dbReference type="InterPro" id="IPR036047">
    <property type="entry name" value="F-box-like_dom_sf"/>
</dbReference>
<dbReference type="AlphaFoldDB" id="A0A816LH51"/>
<dbReference type="CDD" id="cd22160">
    <property type="entry name" value="F-box_AtFBL13-like"/>
    <property type="match status" value="1"/>
</dbReference>
<gene>
    <name evidence="2" type="ORF">DARMORV10_C05P46660.1</name>
</gene>
<dbReference type="OMA" id="WCEAIYL"/>
<feature type="domain" description="F-box" evidence="1">
    <location>
        <begin position="14"/>
        <end position="50"/>
    </location>
</feature>
<dbReference type="InterPro" id="IPR053781">
    <property type="entry name" value="F-box_AtFBL13-like"/>
</dbReference>
<dbReference type="PANTHER" id="PTHR32212">
    <property type="entry name" value="CYCLIN-LIKE F-BOX"/>
    <property type="match status" value="1"/>
</dbReference>
<dbReference type="EMBL" id="HG994369">
    <property type="protein sequence ID" value="CAF1932950.1"/>
    <property type="molecule type" value="Genomic_DNA"/>
</dbReference>
<proteinExistence type="predicted"/>
<organism evidence="2">
    <name type="scientific">Brassica napus</name>
    <name type="common">Rape</name>
    <dbReference type="NCBI Taxonomy" id="3708"/>
    <lineage>
        <taxon>Eukaryota</taxon>
        <taxon>Viridiplantae</taxon>
        <taxon>Streptophyta</taxon>
        <taxon>Embryophyta</taxon>
        <taxon>Tracheophyta</taxon>
        <taxon>Spermatophyta</taxon>
        <taxon>Magnoliopsida</taxon>
        <taxon>eudicotyledons</taxon>
        <taxon>Gunneridae</taxon>
        <taxon>Pentapetalae</taxon>
        <taxon>rosids</taxon>
        <taxon>malvids</taxon>
        <taxon>Brassicales</taxon>
        <taxon>Brassicaceae</taxon>
        <taxon>Brassiceae</taxon>
        <taxon>Brassica</taxon>
    </lineage>
</organism>
<dbReference type="Pfam" id="PF00646">
    <property type="entry name" value="F-box"/>
    <property type="match status" value="1"/>
</dbReference>
<name>A0A816LH51_BRANA</name>
<evidence type="ECO:0000313" key="2">
    <source>
        <dbReference type="EMBL" id="CAF1932950.1"/>
    </source>
</evidence>
<dbReference type="InterPro" id="IPR001810">
    <property type="entry name" value="F-box_dom"/>
</dbReference>
<dbReference type="Gramene" id="CDX99308">
    <property type="protein sequence ID" value="CDX99308"/>
    <property type="gene ID" value="GSBRNA2T00107582001"/>
</dbReference>
<dbReference type="Proteomes" id="UP001295469">
    <property type="component" value="Chromosome C05"/>
</dbReference>
<reference evidence="2" key="1">
    <citation type="submission" date="2021-01" db="EMBL/GenBank/DDBJ databases">
        <authorList>
            <consortium name="Genoscope - CEA"/>
            <person name="William W."/>
        </authorList>
    </citation>
    <scope>NUCLEOTIDE SEQUENCE</scope>
</reference>
<sequence>MREDRKVKGAADKISNLPDVILQHILCFAPTTKVAISTSLLSRRWRHVWCEAIYLLRCRYTDARSGNRNPNSLHSFQDKEFSAPCLCELACKCSQC</sequence>
<dbReference type="SUPFAM" id="SSF81383">
    <property type="entry name" value="F-box domain"/>
    <property type="match status" value="1"/>
</dbReference>